<reference evidence="4" key="1">
    <citation type="submission" date="2018-05" db="EMBL/GenBank/DDBJ databases">
        <authorList>
            <person name="Liu B.-T."/>
        </authorList>
    </citation>
    <scope>NUCLEOTIDE SEQUENCE [LARGE SCALE GENOMIC DNA]</scope>
    <source>
        <strain evidence="4">WD6-1</strain>
    </source>
</reference>
<name>A0A2U2BUV2_9PROT</name>
<dbReference type="Gene3D" id="3.90.1300.10">
    <property type="entry name" value="Amidase signature (AS) domain"/>
    <property type="match status" value="1"/>
</dbReference>
<organism evidence="3 4">
    <name type="scientific">Marinicauda salina</name>
    <dbReference type="NCBI Taxonomy" id="2135793"/>
    <lineage>
        <taxon>Bacteria</taxon>
        <taxon>Pseudomonadati</taxon>
        <taxon>Pseudomonadota</taxon>
        <taxon>Alphaproteobacteria</taxon>
        <taxon>Maricaulales</taxon>
        <taxon>Maricaulaceae</taxon>
        <taxon>Marinicauda</taxon>
    </lineage>
</organism>
<accession>A0A2U2BUV2</accession>
<dbReference type="Pfam" id="PF01425">
    <property type="entry name" value="Amidase"/>
    <property type="match status" value="1"/>
</dbReference>
<feature type="domain" description="Amidase" evidence="2">
    <location>
        <begin position="27"/>
        <end position="451"/>
    </location>
</feature>
<evidence type="ECO:0000313" key="4">
    <source>
        <dbReference type="Proteomes" id="UP000245168"/>
    </source>
</evidence>
<dbReference type="PANTHER" id="PTHR11895:SF7">
    <property type="entry name" value="GLUTAMYL-TRNA(GLN) AMIDOTRANSFERASE SUBUNIT A, MITOCHONDRIAL"/>
    <property type="match status" value="1"/>
</dbReference>
<keyword evidence="4" id="KW-1185">Reference proteome</keyword>
<dbReference type="PANTHER" id="PTHR11895">
    <property type="entry name" value="TRANSAMIDASE"/>
    <property type="match status" value="1"/>
</dbReference>
<dbReference type="InterPro" id="IPR000120">
    <property type="entry name" value="Amidase"/>
</dbReference>
<dbReference type="InterPro" id="IPR023631">
    <property type="entry name" value="Amidase_dom"/>
</dbReference>
<dbReference type="EMBL" id="QEXV01000003">
    <property type="protein sequence ID" value="PWE17782.1"/>
    <property type="molecule type" value="Genomic_DNA"/>
</dbReference>
<dbReference type="Proteomes" id="UP000245168">
    <property type="component" value="Unassembled WGS sequence"/>
</dbReference>
<evidence type="ECO:0000259" key="2">
    <source>
        <dbReference type="Pfam" id="PF01425"/>
    </source>
</evidence>
<comment type="similarity">
    <text evidence="1">Belongs to the amidase family.</text>
</comment>
<protein>
    <submittedName>
        <fullName evidence="3">Amidase</fullName>
    </submittedName>
</protein>
<proteinExistence type="inferred from homology"/>
<sequence>MGVTDAMLSAIGFAEAIRRREMSAEEALDLVLARIAARDGAVNAFCLVDEPRARRRAREIDAELAAGGDPGPLAGAPVAVKDIEDCAGWPTTMGSLFFKDAAPATRDHPHVARLKAAGAVPVGKLNTAEFGFAGNCDNRVFGTTRNPWNLETTPGGSSGGSAAALAAGMIPLVTGSDGGGSIRAPAAFTGVVGLKGSHGRTPTADGQPVNTFYGVLTTTVADTARCLDVMAGPHHRDRMSLPAPDVVYEEEIERLDVAGMSAAWTTGYGFAPVDPDVERVARAAADKLIAAAKLAFVEAALEIPNVFDAVGSVYTVKLERMLRAEGFLPERADALSAEVRRNFEAFRPGGEIEFYFAEKRIAEAVAIAGRFFDEVDVLLSPCTATTAFAAEGPAPTVVDGRDAGRTMDAPLTPLANFSWHPSISVPAGLTPDGMPVGLMITGPRHRDEIVLRLARIFEQIAPWPRFAPGYDDAARPRAAKEEA</sequence>
<comment type="caution">
    <text evidence="3">The sequence shown here is derived from an EMBL/GenBank/DDBJ whole genome shotgun (WGS) entry which is preliminary data.</text>
</comment>
<gene>
    <name evidence="3" type="ORF">DDZ18_09010</name>
</gene>
<dbReference type="SUPFAM" id="SSF75304">
    <property type="entry name" value="Amidase signature (AS) enzymes"/>
    <property type="match status" value="1"/>
</dbReference>
<dbReference type="GO" id="GO:0003824">
    <property type="term" value="F:catalytic activity"/>
    <property type="evidence" value="ECO:0007669"/>
    <property type="project" value="InterPro"/>
</dbReference>
<evidence type="ECO:0000256" key="1">
    <source>
        <dbReference type="ARBA" id="ARBA00009199"/>
    </source>
</evidence>
<dbReference type="InterPro" id="IPR036928">
    <property type="entry name" value="AS_sf"/>
</dbReference>
<dbReference type="AlphaFoldDB" id="A0A2U2BUV2"/>
<evidence type="ECO:0000313" key="3">
    <source>
        <dbReference type="EMBL" id="PWE17782.1"/>
    </source>
</evidence>